<dbReference type="Proteomes" id="UP000740413">
    <property type="component" value="Unassembled WGS sequence"/>
</dbReference>
<evidence type="ECO:0008006" key="3">
    <source>
        <dbReference type="Google" id="ProtNLM"/>
    </source>
</evidence>
<dbReference type="RefSeq" id="WP_214613529.1">
    <property type="nucleotide sequence ID" value="NZ_JACATN010000009.1"/>
</dbReference>
<reference evidence="2" key="2">
    <citation type="submission" date="2023-07" db="EMBL/GenBank/DDBJ databases">
        <title>Zobellia barbeyronii sp. nov., a new marine flavobacterium, isolated from green and red algae.</title>
        <authorList>
            <person name="Nedashkovskaya O.I."/>
            <person name="Otstavnykh N."/>
            <person name="Zhukova N."/>
            <person name="Guzev K."/>
            <person name="Chausova V."/>
            <person name="Tekutyeva L."/>
            <person name="Mikhailov V."/>
            <person name="Isaeva M."/>
        </authorList>
    </citation>
    <scope>NUCLEOTIDE SEQUENCE [LARGE SCALE GENOMIC DNA]</scope>
    <source>
        <strain evidence="2">KMM 6746</strain>
    </source>
</reference>
<proteinExistence type="predicted"/>
<organism evidence="1 2">
    <name type="scientific">Zobellia barbeyronii</name>
    <dbReference type="NCBI Taxonomy" id="2748009"/>
    <lineage>
        <taxon>Bacteria</taxon>
        <taxon>Pseudomonadati</taxon>
        <taxon>Bacteroidota</taxon>
        <taxon>Flavobacteriia</taxon>
        <taxon>Flavobacteriales</taxon>
        <taxon>Flavobacteriaceae</taxon>
        <taxon>Zobellia</taxon>
    </lineage>
</organism>
<gene>
    <name evidence="1" type="ORF">HW347_20165</name>
</gene>
<keyword evidence="2" id="KW-1185">Reference proteome</keyword>
<accession>A0ABS5WN92</accession>
<evidence type="ECO:0000313" key="2">
    <source>
        <dbReference type="Proteomes" id="UP000740413"/>
    </source>
</evidence>
<comment type="caution">
    <text evidence="1">The sequence shown here is derived from an EMBL/GenBank/DDBJ whole genome shotgun (WGS) entry which is preliminary data.</text>
</comment>
<sequence length="126" mass="14752">MKNIFIIIVILPLFALSQEKETNNLVGENIPLRIAFQEIKMSESDITPRNGFITIRRLLSKNGQFSEIKSFQIDEDYNNIEFNNGELLKKLESITLGLKGWKRDRDYENFSLIRIKIKDGKIEEIF</sequence>
<protein>
    <recommendedName>
        <fullName evidence="3">POTRA domain-containing protein</fullName>
    </recommendedName>
</protein>
<reference evidence="1 2" key="1">
    <citation type="submission" date="2020-06" db="EMBL/GenBank/DDBJ databases">
        <authorList>
            <person name="Isaeva M.P."/>
            <person name="Chernysheva N.Y."/>
        </authorList>
    </citation>
    <scope>NUCLEOTIDE SEQUENCE [LARGE SCALE GENOMIC DNA]</scope>
    <source>
        <strain evidence="1 2">KMM 6746</strain>
    </source>
</reference>
<dbReference type="EMBL" id="JACATN010000009">
    <property type="protein sequence ID" value="MBT2163597.1"/>
    <property type="molecule type" value="Genomic_DNA"/>
</dbReference>
<name>A0ABS5WN92_9FLAO</name>
<evidence type="ECO:0000313" key="1">
    <source>
        <dbReference type="EMBL" id="MBT2163597.1"/>
    </source>
</evidence>